<sequence length="92" mass="11072">MYVPPTPSDVFYSETIPKDPKKHAEEKKKRRDRYHATKKLAKDMTDEELLKARQKWKETARRRREEKRARERAFKGEDDPLSLDGTIKQEKQ</sequence>
<proteinExistence type="predicted"/>
<feature type="region of interest" description="Disordered" evidence="1">
    <location>
        <begin position="54"/>
        <end position="92"/>
    </location>
</feature>
<gene>
    <name evidence="2" type="ORF">ACAOBT_LOCUS5598</name>
</gene>
<evidence type="ECO:0000256" key="1">
    <source>
        <dbReference type="SAM" id="MobiDB-lite"/>
    </source>
</evidence>
<accession>A0A9P0P2E5</accession>
<feature type="region of interest" description="Disordered" evidence="1">
    <location>
        <begin position="1"/>
        <end position="40"/>
    </location>
</feature>
<reference evidence="2" key="1">
    <citation type="submission" date="2022-03" db="EMBL/GenBank/DDBJ databases">
        <authorList>
            <person name="Sayadi A."/>
        </authorList>
    </citation>
    <scope>NUCLEOTIDE SEQUENCE</scope>
</reference>
<evidence type="ECO:0000313" key="2">
    <source>
        <dbReference type="EMBL" id="CAH1964126.1"/>
    </source>
</evidence>
<protein>
    <submittedName>
        <fullName evidence="2">Uncharacterized protein</fullName>
    </submittedName>
</protein>
<dbReference type="EMBL" id="CAKOFQ010006713">
    <property type="protein sequence ID" value="CAH1964126.1"/>
    <property type="molecule type" value="Genomic_DNA"/>
</dbReference>
<name>A0A9P0P2E5_ACAOB</name>
<feature type="compositionally biased region" description="Basic residues" evidence="1">
    <location>
        <begin position="28"/>
        <end position="39"/>
    </location>
</feature>
<feature type="compositionally biased region" description="Basic and acidic residues" evidence="1">
    <location>
        <begin position="16"/>
        <end position="27"/>
    </location>
</feature>
<keyword evidence="3" id="KW-1185">Reference proteome</keyword>
<organism evidence="2 3">
    <name type="scientific">Acanthoscelides obtectus</name>
    <name type="common">Bean weevil</name>
    <name type="synonym">Bruchus obtectus</name>
    <dbReference type="NCBI Taxonomy" id="200917"/>
    <lineage>
        <taxon>Eukaryota</taxon>
        <taxon>Metazoa</taxon>
        <taxon>Ecdysozoa</taxon>
        <taxon>Arthropoda</taxon>
        <taxon>Hexapoda</taxon>
        <taxon>Insecta</taxon>
        <taxon>Pterygota</taxon>
        <taxon>Neoptera</taxon>
        <taxon>Endopterygota</taxon>
        <taxon>Coleoptera</taxon>
        <taxon>Polyphaga</taxon>
        <taxon>Cucujiformia</taxon>
        <taxon>Chrysomeloidea</taxon>
        <taxon>Chrysomelidae</taxon>
        <taxon>Bruchinae</taxon>
        <taxon>Bruchini</taxon>
        <taxon>Acanthoscelides</taxon>
    </lineage>
</organism>
<dbReference type="AlphaFoldDB" id="A0A9P0P2E5"/>
<dbReference type="Proteomes" id="UP001152888">
    <property type="component" value="Unassembled WGS sequence"/>
</dbReference>
<evidence type="ECO:0000313" key="3">
    <source>
        <dbReference type="Proteomes" id="UP001152888"/>
    </source>
</evidence>
<feature type="compositionally biased region" description="Basic and acidic residues" evidence="1">
    <location>
        <begin position="66"/>
        <end position="78"/>
    </location>
</feature>
<comment type="caution">
    <text evidence="2">The sequence shown here is derived from an EMBL/GenBank/DDBJ whole genome shotgun (WGS) entry which is preliminary data.</text>
</comment>